<dbReference type="SUPFAM" id="SSF53850">
    <property type="entry name" value="Periplasmic binding protein-like II"/>
    <property type="match status" value="1"/>
</dbReference>
<keyword evidence="2" id="KW-1185">Reference proteome</keyword>
<sequence>MSLPFLLFSVPATAACQLGPNTVSDQLVLPLRSEVRHDHHNYFGQLLQLALDKTAQDHGPCEVILSQQAKPQARLYQELSRQENIHIIDATVMPERNKRFRAIPFPLLKGLMGYRIAFIRADDQPRFNQVKKLEDLRAFRAGQGDTWFDVQVLRMHGIPVTTTSKYESLFRMLRAGRFDFFPRGAQEVMSEAESFDISGLAVESSLVLAYPWPVYFYVNKEHTLLAERVEEGLKRARADGSFDEFFRAHPLIIAVFEQLNLEQRTLLYLCNPQHSDPALLQQSDAWIRPWPKDLCARFSLDAATVN</sequence>
<dbReference type="RefSeq" id="WP_123639195.1">
    <property type="nucleotide sequence ID" value="NZ_RJUK01000002.1"/>
</dbReference>
<evidence type="ECO:0000313" key="1">
    <source>
        <dbReference type="EMBL" id="ROQ18595.1"/>
    </source>
</evidence>
<proteinExistence type="predicted"/>
<name>A0A3N1NQV6_9GAMM</name>
<accession>A0A3N1NQV6</accession>
<dbReference type="OrthoDB" id="547680at2"/>
<organism evidence="1 2">
    <name type="scientific">Marinimicrobium koreense</name>
    <dbReference type="NCBI Taxonomy" id="306545"/>
    <lineage>
        <taxon>Bacteria</taxon>
        <taxon>Pseudomonadati</taxon>
        <taxon>Pseudomonadota</taxon>
        <taxon>Gammaproteobacteria</taxon>
        <taxon>Cellvibrionales</taxon>
        <taxon>Cellvibrionaceae</taxon>
        <taxon>Marinimicrobium</taxon>
    </lineage>
</organism>
<comment type="caution">
    <text evidence="1">The sequence shown here is derived from an EMBL/GenBank/DDBJ whole genome shotgun (WGS) entry which is preliminary data.</text>
</comment>
<reference evidence="1 2" key="1">
    <citation type="submission" date="2018-11" db="EMBL/GenBank/DDBJ databases">
        <title>Genomic Encyclopedia of Type Strains, Phase IV (KMG-IV): sequencing the most valuable type-strain genomes for metagenomic binning, comparative biology and taxonomic classification.</title>
        <authorList>
            <person name="Goeker M."/>
        </authorList>
    </citation>
    <scope>NUCLEOTIDE SEQUENCE [LARGE SCALE GENOMIC DNA]</scope>
    <source>
        <strain evidence="1 2">DSM 16974</strain>
    </source>
</reference>
<dbReference type="Proteomes" id="UP000273643">
    <property type="component" value="Unassembled WGS sequence"/>
</dbReference>
<dbReference type="Gene3D" id="3.40.190.10">
    <property type="entry name" value="Periplasmic binding protein-like II"/>
    <property type="match status" value="2"/>
</dbReference>
<protein>
    <submittedName>
        <fullName evidence="1">ABC-type amino acid transport substrate-binding protein</fullName>
    </submittedName>
</protein>
<evidence type="ECO:0000313" key="2">
    <source>
        <dbReference type="Proteomes" id="UP000273643"/>
    </source>
</evidence>
<dbReference type="AlphaFoldDB" id="A0A3N1NQV6"/>
<gene>
    <name evidence="1" type="ORF">EDC38_2823</name>
</gene>
<dbReference type="EMBL" id="RJUK01000002">
    <property type="protein sequence ID" value="ROQ18595.1"/>
    <property type="molecule type" value="Genomic_DNA"/>
</dbReference>